<sequence length="249" mass="25699">MPDLPALGDHVTDLLGPHYMGVLDRADSDAVDRHLRDCAQCRLTAREVCEVVAALALLSGDVAVEEASPVTRPAAPAARRGGSGTVRPAGGHPVSARPGRQPRPRRQRLALVRAGLALAVVLFVGFGALFVLDQVSDEAGPEVVTVAASGSEPRTGATASVFASETDSGVHVRVTVTGLRAGTGYQLYAVTLDGQTREIASWTSTDTVQEVSGDLPVALGDLAFVTISVANGAPSVTVHLPRATSATPR</sequence>
<evidence type="ECO:0000259" key="5">
    <source>
        <dbReference type="Pfam" id="PF13490"/>
    </source>
</evidence>
<protein>
    <submittedName>
        <fullName evidence="6">Anti-sigma factor RsiW</fullName>
    </submittedName>
</protein>
<evidence type="ECO:0000256" key="3">
    <source>
        <dbReference type="SAM" id="MobiDB-lite"/>
    </source>
</evidence>
<dbReference type="Pfam" id="PF13490">
    <property type="entry name" value="zf-HC2"/>
    <property type="match status" value="1"/>
</dbReference>
<dbReference type="AlphaFoldDB" id="A0A7Y9X038"/>
<feature type="transmembrane region" description="Helical" evidence="4">
    <location>
        <begin position="110"/>
        <end position="132"/>
    </location>
</feature>
<keyword evidence="1" id="KW-0805">Transcription regulation</keyword>
<evidence type="ECO:0000256" key="4">
    <source>
        <dbReference type="SAM" id="Phobius"/>
    </source>
</evidence>
<dbReference type="InterPro" id="IPR041916">
    <property type="entry name" value="Anti_sigma_zinc_sf"/>
</dbReference>
<keyword evidence="2" id="KW-0804">Transcription</keyword>
<reference evidence="6 7" key="1">
    <citation type="submission" date="2020-07" db="EMBL/GenBank/DDBJ databases">
        <title>Sequencing the genomes of 1000 actinobacteria strains.</title>
        <authorList>
            <person name="Klenk H.-P."/>
        </authorList>
    </citation>
    <scope>NUCLEOTIDE SEQUENCE [LARGE SCALE GENOMIC DNA]</scope>
    <source>
        <strain evidence="6 7">DSM 45876</strain>
    </source>
</reference>
<keyword evidence="4" id="KW-1133">Transmembrane helix</keyword>
<keyword evidence="4" id="KW-0472">Membrane</keyword>
<dbReference type="InterPro" id="IPR027383">
    <property type="entry name" value="Znf_put"/>
</dbReference>
<dbReference type="RefSeq" id="WP_179779888.1">
    <property type="nucleotide sequence ID" value="NZ_JACCHK010000001.1"/>
</dbReference>
<comment type="caution">
    <text evidence="6">The sequence shown here is derived from an EMBL/GenBank/DDBJ whole genome shotgun (WGS) entry which is preliminary data.</text>
</comment>
<keyword evidence="7" id="KW-1185">Reference proteome</keyword>
<name>A0A7Y9X038_9ACTN</name>
<evidence type="ECO:0000256" key="1">
    <source>
        <dbReference type="ARBA" id="ARBA00023015"/>
    </source>
</evidence>
<feature type="region of interest" description="Disordered" evidence="3">
    <location>
        <begin position="71"/>
        <end position="104"/>
    </location>
</feature>
<dbReference type="Gene3D" id="1.10.10.1320">
    <property type="entry name" value="Anti-sigma factor, zinc-finger domain"/>
    <property type="match status" value="1"/>
</dbReference>
<accession>A0A7Y9X038</accession>
<keyword evidence="4" id="KW-0812">Transmembrane</keyword>
<organism evidence="6 7">
    <name type="scientific">Micromonospora jinlongensis</name>
    <dbReference type="NCBI Taxonomy" id="1287877"/>
    <lineage>
        <taxon>Bacteria</taxon>
        <taxon>Bacillati</taxon>
        <taxon>Actinomycetota</taxon>
        <taxon>Actinomycetes</taxon>
        <taxon>Micromonosporales</taxon>
        <taxon>Micromonosporaceae</taxon>
        <taxon>Micromonospora</taxon>
    </lineage>
</organism>
<gene>
    <name evidence="6" type="ORF">HNR22_001719</name>
</gene>
<proteinExistence type="predicted"/>
<evidence type="ECO:0000256" key="2">
    <source>
        <dbReference type="ARBA" id="ARBA00023163"/>
    </source>
</evidence>
<evidence type="ECO:0000313" key="6">
    <source>
        <dbReference type="EMBL" id="NYH41992.1"/>
    </source>
</evidence>
<dbReference type="Proteomes" id="UP000523545">
    <property type="component" value="Unassembled WGS sequence"/>
</dbReference>
<evidence type="ECO:0000313" key="7">
    <source>
        <dbReference type="Proteomes" id="UP000523545"/>
    </source>
</evidence>
<feature type="domain" description="Putative zinc-finger" evidence="5">
    <location>
        <begin position="10"/>
        <end position="42"/>
    </location>
</feature>
<dbReference type="EMBL" id="JACCHK010000001">
    <property type="protein sequence ID" value="NYH41992.1"/>
    <property type="molecule type" value="Genomic_DNA"/>
</dbReference>
<feature type="compositionally biased region" description="Low complexity" evidence="3">
    <location>
        <begin position="71"/>
        <end position="80"/>
    </location>
</feature>